<gene>
    <name evidence="2" type="ORF">R3P38DRAFT_2562145</name>
</gene>
<accession>A0AAW0A269</accession>
<protein>
    <submittedName>
        <fullName evidence="2">BTB domain-containing protein</fullName>
    </submittedName>
</protein>
<proteinExistence type="predicted"/>
<dbReference type="Proteomes" id="UP001362999">
    <property type="component" value="Unassembled WGS sequence"/>
</dbReference>
<evidence type="ECO:0000259" key="1">
    <source>
        <dbReference type="PROSITE" id="PS50097"/>
    </source>
</evidence>
<name>A0AAW0A269_9AGAR</name>
<sequence>MSPNVSQSKFKHVDDLWFPDATIIIQAENSLFRVYSGILVAHSSVFRNMIAFPQHSPQQAGDSAVDNLAVVHLSDRAAEVEVFLRAIFDSSFFEPPPVRVKFSAVINVMSLAHKYNVRYLFRRALAHLDWILPLDLNKFMDFYSGAVLEAADIHVEFTDDADHLLDNWETIHMKALRAASAVGASWILPGLYYIIACNPQFRVKLGTEFLNIHEERVFMTAQLELLRAHTSSYGGLRLLPSLSCVSPDVDRDLCIPCGDLAEGIYDGVQKMLWDRLPSLFGLPSWEELKEVRQTVMEE</sequence>
<dbReference type="CDD" id="cd18186">
    <property type="entry name" value="BTB_POZ_ZBTB_KLHL-like"/>
    <property type="match status" value="1"/>
</dbReference>
<dbReference type="SUPFAM" id="SSF54695">
    <property type="entry name" value="POZ domain"/>
    <property type="match status" value="1"/>
</dbReference>
<comment type="caution">
    <text evidence="2">The sequence shown here is derived from an EMBL/GenBank/DDBJ whole genome shotgun (WGS) entry which is preliminary data.</text>
</comment>
<dbReference type="AlphaFoldDB" id="A0AAW0A269"/>
<evidence type="ECO:0000313" key="3">
    <source>
        <dbReference type="Proteomes" id="UP001362999"/>
    </source>
</evidence>
<dbReference type="InterPro" id="IPR000210">
    <property type="entry name" value="BTB/POZ_dom"/>
</dbReference>
<dbReference type="EMBL" id="JAWWNJ010000090">
    <property type="protein sequence ID" value="KAK6997484.1"/>
    <property type="molecule type" value="Genomic_DNA"/>
</dbReference>
<feature type="domain" description="BTB" evidence="1">
    <location>
        <begin position="19"/>
        <end position="96"/>
    </location>
</feature>
<evidence type="ECO:0000313" key="2">
    <source>
        <dbReference type="EMBL" id="KAK6997484.1"/>
    </source>
</evidence>
<dbReference type="PROSITE" id="PS50097">
    <property type="entry name" value="BTB"/>
    <property type="match status" value="1"/>
</dbReference>
<dbReference type="InterPro" id="IPR011333">
    <property type="entry name" value="SKP1/BTB/POZ_sf"/>
</dbReference>
<keyword evidence="3" id="KW-1185">Reference proteome</keyword>
<organism evidence="2 3">
    <name type="scientific">Favolaschia claudopus</name>
    <dbReference type="NCBI Taxonomy" id="2862362"/>
    <lineage>
        <taxon>Eukaryota</taxon>
        <taxon>Fungi</taxon>
        <taxon>Dikarya</taxon>
        <taxon>Basidiomycota</taxon>
        <taxon>Agaricomycotina</taxon>
        <taxon>Agaricomycetes</taxon>
        <taxon>Agaricomycetidae</taxon>
        <taxon>Agaricales</taxon>
        <taxon>Marasmiineae</taxon>
        <taxon>Mycenaceae</taxon>
        <taxon>Favolaschia</taxon>
    </lineage>
</organism>
<dbReference type="Gene3D" id="3.30.710.10">
    <property type="entry name" value="Potassium Channel Kv1.1, Chain A"/>
    <property type="match status" value="1"/>
</dbReference>
<reference evidence="2 3" key="1">
    <citation type="journal article" date="2024" name="J Genomics">
        <title>Draft genome sequencing and assembly of Favolaschia claudopus CIRM-BRFM 2984 isolated from oak limbs.</title>
        <authorList>
            <person name="Navarro D."/>
            <person name="Drula E."/>
            <person name="Chaduli D."/>
            <person name="Cazenave R."/>
            <person name="Ahrendt S."/>
            <person name="Wang J."/>
            <person name="Lipzen A."/>
            <person name="Daum C."/>
            <person name="Barry K."/>
            <person name="Grigoriev I.V."/>
            <person name="Favel A."/>
            <person name="Rosso M.N."/>
            <person name="Martin F."/>
        </authorList>
    </citation>
    <scope>NUCLEOTIDE SEQUENCE [LARGE SCALE GENOMIC DNA]</scope>
    <source>
        <strain evidence="2 3">CIRM-BRFM 2984</strain>
    </source>
</reference>